<dbReference type="Gene3D" id="3.30.1240.10">
    <property type="match status" value="1"/>
</dbReference>
<dbReference type="PRINTS" id="PR00119">
    <property type="entry name" value="CATATPASE"/>
</dbReference>
<protein>
    <submittedName>
        <fullName evidence="1">HAD family phosphatase</fullName>
    </submittedName>
</protein>
<evidence type="ECO:0000313" key="2">
    <source>
        <dbReference type="Proteomes" id="UP000469523"/>
    </source>
</evidence>
<dbReference type="InterPro" id="IPR000150">
    <property type="entry name" value="Cof"/>
</dbReference>
<name>A0A6N7XXU9_9FIRM</name>
<proteinExistence type="predicted"/>
<dbReference type="GO" id="GO:0000287">
    <property type="term" value="F:magnesium ion binding"/>
    <property type="evidence" value="ECO:0007669"/>
    <property type="project" value="TreeGrafter"/>
</dbReference>
<dbReference type="Pfam" id="PF08282">
    <property type="entry name" value="Hydrolase_3"/>
    <property type="match status" value="1"/>
</dbReference>
<organism evidence="1 2">
    <name type="scientific">Tissierella pigra</name>
    <dbReference type="NCBI Taxonomy" id="2607614"/>
    <lineage>
        <taxon>Bacteria</taxon>
        <taxon>Bacillati</taxon>
        <taxon>Bacillota</taxon>
        <taxon>Tissierellia</taxon>
        <taxon>Tissierellales</taxon>
        <taxon>Tissierellaceae</taxon>
        <taxon>Tissierella</taxon>
    </lineage>
</organism>
<dbReference type="PANTHER" id="PTHR10000:SF8">
    <property type="entry name" value="HAD SUPERFAMILY HYDROLASE-LIKE, TYPE 3"/>
    <property type="match status" value="1"/>
</dbReference>
<reference evidence="1 2" key="1">
    <citation type="submission" date="2019-09" db="EMBL/GenBank/DDBJ databases">
        <title>In-depth cultivation of the pig gut microbiome towards novel bacterial diversity and tailored functional studies.</title>
        <authorList>
            <person name="Wylensek D."/>
            <person name="Hitch T.C.A."/>
            <person name="Clavel T."/>
        </authorList>
    </citation>
    <scope>NUCLEOTIDE SEQUENCE [LARGE SCALE GENOMIC DNA]</scope>
    <source>
        <strain evidence="1 2">WCA3-693-APC-4?</strain>
    </source>
</reference>
<dbReference type="Gene3D" id="3.40.50.1000">
    <property type="entry name" value="HAD superfamily/HAD-like"/>
    <property type="match status" value="1"/>
</dbReference>
<dbReference type="SFLD" id="SFLDS00003">
    <property type="entry name" value="Haloacid_Dehalogenase"/>
    <property type="match status" value="1"/>
</dbReference>
<sequence length="270" mass="30538">MKYKLVAIDMDGTLLNNNNEVSERTRKAIDKAKEKGVHIVISTGRVLKSALYYGKSLNLKAPIIACNGAIIADESDNIIYKNSIDKNLIKSIIDIAKERNIYYHFYDESRFYSHVKVEEVLKFYNEGNKENSIDIKVFENIEEIIEDKDLNVYKFIFIDENKDNLQNLRRELGNIDNIGISSSWANNIEAMGCNVSKGEAVKELCTKLNIKPEEVIAIGDSENDLPMLRFAGLGVAMGNGNEIIKKEADYITDTNQEDGVAKVIEKFILE</sequence>
<dbReference type="SFLD" id="SFLDG01144">
    <property type="entry name" value="C2.B.4:_PGP_Like"/>
    <property type="match status" value="1"/>
</dbReference>
<accession>A0A6N7XXU9</accession>
<dbReference type="InterPro" id="IPR036412">
    <property type="entry name" value="HAD-like_sf"/>
</dbReference>
<dbReference type="SFLD" id="SFLDG01140">
    <property type="entry name" value="C2.B:_Phosphomannomutase_and_P"/>
    <property type="match status" value="1"/>
</dbReference>
<dbReference type="AlphaFoldDB" id="A0A6N7XXU9"/>
<dbReference type="PANTHER" id="PTHR10000">
    <property type="entry name" value="PHOSPHOSERINE PHOSPHATASE"/>
    <property type="match status" value="1"/>
</dbReference>
<dbReference type="Proteomes" id="UP000469523">
    <property type="component" value="Unassembled WGS sequence"/>
</dbReference>
<dbReference type="GO" id="GO:0005829">
    <property type="term" value="C:cytosol"/>
    <property type="evidence" value="ECO:0007669"/>
    <property type="project" value="TreeGrafter"/>
</dbReference>
<evidence type="ECO:0000313" key="1">
    <source>
        <dbReference type="EMBL" id="MSU02273.1"/>
    </source>
</evidence>
<dbReference type="SUPFAM" id="SSF56784">
    <property type="entry name" value="HAD-like"/>
    <property type="match status" value="1"/>
</dbReference>
<dbReference type="NCBIfam" id="TIGR00099">
    <property type="entry name" value="Cof-subfamily"/>
    <property type="match status" value="1"/>
</dbReference>
<dbReference type="InterPro" id="IPR006379">
    <property type="entry name" value="HAD-SF_hydro_IIB"/>
</dbReference>
<dbReference type="RefSeq" id="WP_154440970.1">
    <property type="nucleotide sequence ID" value="NZ_JAHLPJ010000001.1"/>
</dbReference>
<dbReference type="InterPro" id="IPR023214">
    <property type="entry name" value="HAD_sf"/>
</dbReference>
<dbReference type="PROSITE" id="PS01228">
    <property type="entry name" value="COF_1"/>
    <property type="match status" value="1"/>
</dbReference>
<gene>
    <name evidence="1" type="ORF">FYJ83_12400</name>
</gene>
<keyword evidence="2" id="KW-1185">Reference proteome</keyword>
<dbReference type="NCBIfam" id="TIGR01484">
    <property type="entry name" value="HAD-SF-IIB"/>
    <property type="match status" value="1"/>
</dbReference>
<dbReference type="EMBL" id="VUNQ01000028">
    <property type="protein sequence ID" value="MSU02273.1"/>
    <property type="molecule type" value="Genomic_DNA"/>
</dbReference>
<dbReference type="PROSITE" id="PS01229">
    <property type="entry name" value="COF_2"/>
    <property type="match status" value="1"/>
</dbReference>
<dbReference type="CDD" id="cd07516">
    <property type="entry name" value="HAD_Pase"/>
    <property type="match status" value="1"/>
</dbReference>
<dbReference type="GO" id="GO:0016791">
    <property type="term" value="F:phosphatase activity"/>
    <property type="evidence" value="ECO:0007669"/>
    <property type="project" value="UniProtKB-ARBA"/>
</dbReference>
<comment type="caution">
    <text evidence="1">The sequence shown here is derived from an EMBL/GenBank/DDBJ whole genome shotgun (WGS) entry which is preliminary data.</text>
</comment>